<evidence type="ECO:0000313" key="2">
    <source>
        <dbReference type="Proteomes" id="UP000499080"/>
    </source>
</evidence>
<keyword evidence="2" id="KW-1185">Reference proteome</keyword>
<evidence type="ECO:0000313" key="1">
    <source>
        <dbReference type="EMBL" id="GBN46660.1"/>
    </source>
</evidence>
<reference evidence="1 2" key="1">
    <citation type="journal article" date="2019" name="Sci. Rep.">
        <title>Orb-weaving spider Araneus ventricosus genome elucidates the spidroin gene catalogue.</title>
        <authorList>
            <person name="Kono N."/>
            <person name="Nakamura H."/>
            <person name="Ohtoshi R."/>
            <person name="Moran D.A.P."/>
            <person name="Shinohara A."/>
            <person name="Yoshida Y."/>
            <person name="Fujiwara M."/>
            <person name="Mori M."/>
            <person name="Tomita M."/>
            <person name="Arakawa K."/>
        </authorList>
    </citation>
    <scope>NUCLEOTIDE SEQUENCE [LARGE SCALE GENOMIC DNA]</scope>
</reference>
<sequence length="134" mass="14627">MNDQLPRQIVRHCDFCIIAPIRSGSCNSLRFTRVRPVIGVGPKSHITISAPIREARSCLLIRQLLLRALAVPPMGLDGRDEHPQTGRREFVSSQTSISIAVVQVVCRRVLLDEIGPTAKGGGISSWQSCGDVSQ</sequence>
<accession>A0A4Y2P8C8</accession>
<dbReference type="AlphaFoldDB" id="A0A4Y2P8C8"/>
<dbReference type="EMBL" id="BGPR01010529">
    <property type="protein sequence ID" value="GBN46660.1"/>
    <property type="molecule type" value="Genomic_DNA"/>
</dbReference>
<name>A0A4Y2P8C8_ARAVE</name>
<dbReference type="Proteomes" id="UP000499080">
    <property type="component" value="Unassembled WGS sequence"/>
</dbReference>
<organism evidence="1 2">
    <name type="scientific">Araneus ventricosus</name>
    <name type="common">Orbweaver spider</name>
    <name type="synonym">Epeira ventricosa</name>
    <dbReference type="NCBI Taxonomy" id="182803"/>
    <lineage>
        <taxon>Eukaryota</taxon>
        <taxon>Metazoa</taxon>
        <taxon>Ecdysozoa</taxon>
        <taxon>Arthropoda</taxon>
        <taxon>Chelicerata</taxon>
        <taxon>Arachnida</taxon>
        <taxon>Araneae</taxon>
        <taxon>Araneomorphae</taxon>
        <taxon>Entelegynae</taxon>
        <taxon>Araneoidea</taxon>
        <taxon>Araneidae</taxon>
        <taxon>Araneus</taxon>
    </lineage>
</organism>
<gene>
    <name evidence="1" type="ORF">AVEN_219427_1</name>
</gene>
<proteinExistence type="predicted"/>
<comment type="caution">
    <text evidence="1">The sequence shown here is derived from an EMBL/GenBank/DDBJ whole genome shotgun (WGS) entry which is preliminary data.</text>
</comment>
<protein>
    <submittedName>
        <fullName evidence="1">Uncharacterized protein</fullName>
    </submittedName>
</protein>